<dbReference type="EMBL" id="MU117988">
    <property type="protein sequence ID" value="KAF9650111.1"/>
    <property type="molecule type" value="Genomic_DNA"/>
</dbReference>
<evidence type="ECO:0000313" key="2">
    <source>
        <dbReference type="Proteomes" id="UP000886501"/>
    </source>
</evidence>
<accession>A0ACB6ZL44</accession>
<sequence length="144" mass="15981">MLRNLVNSSVSKVRSLIHHASLIWLTQEAKQQLEATVKSSPVVLFMKGNPAMPQCGFSRAAVQILELHGVPPEKLGSFDVLEDSSLRSDIKEFSEWPTIPQIYVNGEFIGGCDILLSMHQSGELEKLLVKEKIIQPAPEESTNQ</sequence>
<reference evidence="1" key="2">
    <citation type="journal article" date="2020" name="Nat. Commun.">
        <title>Large-scale genome sequencing of mycorrhizal fungi provides insights into the early evolution of symbiotic traits.</title>
        <authorList>
            <person name="Miyauchi S."/>
            <person name="Kiss E."/>
            <person name="Kuo A."/>
            <person name="Drula E."/>
            <person name="Kohler A."/>
            <person name="Sanchez-Garcia M."/>
            <person name="Morin E."/>
            <person name="Andreopoulos B."/>
            <person name="Barry K.W."/>
            <person name="Bonito G."/>
            <person name="Buee M."/>
            <person name="Carver A."/>
            <person name="Chen C."/>
            <person name="Cichocki N."/>
            <person name="Clum A."/>
            <person name="Culley D."/>
            <person name="Crous P.W."/>
            <person name="Fauchery L."/>
            <person name="Girlanda M."/>
            <person name="Hayes R.D."/>
            <person name="Keri Z."/>
            <person name="LaButti K."/>
            <person name="Lipzen A."/>
            <person name="Lombard V."/>
            <person name="Magnuson J."/>
            <person name="Maillard F."/>
            <person name="Murat C."/>
            <person name="Nolan M."/>
            <person name="Ohm R.A."/>
            <person name="Pangilinan J."/>
            <person name="Pereira M.F."/>
            <person name="Perotto S."/>
            <person name="Peter M."/>
            <person name="Pfister S."/>
            <person name="Riley R."/>
            <person name="Sitrit Y."/>
            <person name="Stielow J.B."/>
            <person name="Szollosi G."/>
            <person name="Zifcakova L."/>
            <person name="Stursova M."/>
            <person name="Spatafora J.W."/>
            <person name="Tedersoo L."/>
            <person name="Vaario L.M."/>
            <person name="Yamada A."/>
            <person name="Yan M."/>
            <person name="Wang P."/>
            <person name="Xu J."/>
            <person name="Bruns T."/>
            <person name="Baldrian P."/>
            <person name="Vilgalys R."/>
            <person name="Dunand C."/>
            <person name="Henrissat B."/>
            <person name="Grigoriev I.V."/>
            <person name="Hibbett D."/>
            <person name="Nagy L.G."/>
            <person name="Martin F.M."/>
        </authorList>
    </citation>
    <scope>NUCLEOTIDE SEQUENCE</scope>
    <source>
        <strain evidence="1">P2</strain>
    </source>
</reference>
<protein>
    <submittedName>
        <fullName evidence="1">Glutaredoxin</fullName>
    </submittedName>
</protein>
<gene>
    <name evidence="1" type="ORF">BDM02DRAFT_3155013</name>
</gene>
<reference evidence="1" key="1">
    <citation type="submission" date="2019-10" db="EMBL/GenBank/DDBJ databases">
        <authorList>
            <consortium name="DOE Joint Genome Institute"/>
            <person name="Kuo A."/>
            <person name="Miyauchi S."/>
            <person name="Kiss E."/>
            <person name="Drula E."/>
            <person name="Kohler A."/>
            <person name="Sanchez-Garcia M."/>
            <person name="Andreopoulos B."/>
            <person name="Barry K.W."/>
            <person name="Bonito G."/>
            <person name="Buee M."/>
            <person name="Carver A."/>
            <person name="Chen C."/>
            <person name="Cichocki N."/>
            <person name="Clum A."/>
            <person name="Culley D."/>
            <person name="Crous P.W."/>
            <person name="Fauchery L."/>
            <person name="Girlanda M."/>
            <person name="Hayes R."/>
            <person name="Keri Z."/>
            <person name="Labutti K."/>
            <person name="Lipzen A."/>
            <person name="Lombard V."/>
            <person name="Magnuson J."/>
            <person name="Maillard F."/>
            <person name="Morin E."/>
            <person name="Murat C."/>
            <person name="Nolan M."/>
            <person name="Ohm R."/>
            <person name="Pangilinan J."/>
            <person name="Pereira M."/>
            <person name="Perotto S."/>
            <person name="Peter M."/>
            <person name="Riley R."/>
            <person name="Sitrit Y."/>
            <person name="Stielow B."/>
            <person name="Szollosi G."/>
            <person name="Zifcakova L."/>
            <person name="Stursova M."/>
            <person name="Spatafora J.W."/>
            <person name="Tedersoo L."/>
            <person name="Vaario L.-M."/>
            <person name="Yamada A."/>
            <person name="Yan M."/>
            <person name="Wang P."/>
            <person name="Xu J."/>
            <person name="Bruns T."/>
            <person name="Baldrian P."/>
            <person name="Vilgalys R."/>
            <person name="Henrissat B."/>
            <person name="Grigoriev I.V."/>
            <person name="Hibbett D."/>
            <person name="Nagy L.G."/>
            <person name="Martin F.M."/>
        </authorList>
    </citation>
    <scope>NUCLEOTIDE SEQUENCE</scope>
    <source>
        <strain evidence="1">P2</strain>
    </source>
</reference>
<evidence type="ECO:0000313" key="1">
    <source>
        <dbReference type="EMBL" id="KAF9650111.1"/>
    </source>
</evidence>
<keyword evidence="2" id="KW-1185">Reference proteome</keyword>
<organism evidence="1 2">
    <name type="scientific">Thelephora ganbajun</name>
    <name type="common">Ganba fungus</name>
    <dbReference type="NCBI Taxonomy" id="370292"/>
    <lineage>
        <taxon>Eukaryota</taxon>
        <taxon>Fungi</taxon>
        <taxon>Dikarya</taxon>
        <taxon>Basidiomycota</taxon>
        <taxon>Agaricomycotina</taxon>
        <taxon>Agaricomycetes</taxon>
        <taxon>Thelephorales</taxon>
        <taxon>Thelephoraceae</taxon>
        <taxon>Thelephora</taxon>
    </lineage>
</organism>
<comment type="caution">
    <text evidence="1">The sequence shown here is derived from an EMBL/GenBank/DDBJ whole genome shotgun (WGS) entry which is preliminary data.</text>
</comment>
<dbReference type="Proteomes" id="UP000886501">
    <property type="component" value="Unassembled WGS sequence"/>
</dbReference>
<name>A0ACB6ZL44_THEGA</name>
<proteinExistence type="predicted"/>